<accession>H2Z3K8</accession>
<evidence type="ECO:0000256" key="4">
    <source>
        <dbReference type="ARBA" id="ARBA00023180"/>
    </source>
</evidence>
<dbReference type="GO" id="GO:0016020">
    <property type="term" value="C:membrane"/>
    <property type="evidence" value="ECO:0007669"/>
    <property type="project" value="UniProtKB-SubCell"/>
</dbReference>
<reference evidence="5" key="2">
    <citation type="submission" date="2025-08" db="UniProtKB">
        <authorList>
            <consortium name="Ensembl"/>
        </authorList>
    </citation>
    <scope>IDENTIFICATION</scope>
</reference>
<keyword evidence="2" id="KW-0401">Integrin</keyword>
<dbReference type="Ensembl" id="ENSCSAVT00000012311.1">
    <property type="protein sequence ID" value="ENSCSAVP00000012170.1"/>
    <property type="gene ID" value="ENSCSAVG00000007165.1"/>
</dbReference>
<dbReference type="InterPro" id="IPR032695">
    <property type="entry name" value="Integrin_dom_sf"/>
</dbReference>
<evidence type="ECO:0000256" key="1">
    <source>
        <dbReference type="ARBA" id="ARBA00004479"/>
    </source>
</evidence>
<keyword evidence="3" id="KW-0472">Membrane</keyword>
<organism evidence="5 6">
    <name type="scientific">Ciona savignyi</name>
    <name type="common">Pacific transparent sea squirt</name>
    <dbReference type="NCBI Taxonomy" id="51511"/>
    <lineage>
        <taxon>Eukaryota</taxon>
        <taxon>Metazoa</taxon>
        <taxon>Chordata</taxon>
        <taxon>Tunicata</taxon>
        <taxon>Ascidiacea</taxon>
        <taxon>Phlebobranchia</taxon>
        <taxon>Cionidae</taxon>
        <taxon>Ciona</taxon>
    </lineage>
</organism>
<evidence type="ECO:0000313" key="6">
    <source>
        <dbReference type="Proteomes" id="UP000007875"/>
    </source>
</evidence>
<dbReference type="Gene3D" id="2.60.40.1530">
    <property type="entry name" value="ntegrin, alpha v. Chain A, domain 4"/>
    <property type="match status" value="1"/>
</dbReference>
<reference evidence="6" key="1">
    <citation type="submission" date="2003-08" db="EMBL/GenBank/DDBJ databases">
        <authorList>
            <person name="Birren B."/>
            <person name="Nusbaum C."/>
            <person name="Abebe A."/>
            <person name="Abouelleil A."/>
            <person name="Adekoya E."/>
            <person name="Ait-zahra M."/>
            <person name="Allen N."/>
            <person name="Allen T."/>
            <person name="An P."/>
            <person name="Anderson M."/>
            <person name="Anderson S."/>
            <person name="Arachchi H."/>
            <person name="Armbruster J."/>
            <person name="Bachantsang P."/>
            <person name="Baldwin J."/>
            <person name="Barry A."/>
            <person name="Bayul T."/>
            <person name="Blitshsteyn B."/>
            <person name="Bloom T."/>
            <person name="Blye J."/>
            <person name="Boguslavskiy L."/>
            <person name="Borowsky M."/>
            <person name="Boukhgalter B."/>
            <person name="Brunache A."/>
            <person name="Butler J."/>
            <person name="Calixte N."/>
            <person name="Calvo S."/>
            <person name="Camarata J."/>
            <person name="Campo K."/>
            <person name="Chang J."/>
            <person name="Cheshatsang Y."/>
            <person name="Citroen M."/>
            <person name="Collymore A."/>
            <person name="Considine T."/>
            <person name="Cook A."/>
            <person name="Cooke P."/>
            <person name="Corum B."/>
            <person name="Cuomo C."/>
            <person name="David R."/>
            <person name="Dawoe T."/>
            <person name="Degray S."/>
            <person name="Dodge S."/>
            <person name="Dooley K."/>
            <person name="Dorje P."/>
            <person name="Dorjee K."/>
            <person name="Dorris L."/>
            <person name="Duffey N."/>
            <person name="Dupes A."/>
            <person name="Elkins T."/>
            <person name="Engels R."/>
            <person name="Erickson J."/>
            <person name="Farina A."/>
            <person name="Faro S."/>
            <person name="Ferreira P."/>
            <person name="Fischer H."/>
            <person name="Fitzgerald M."/>
            <person name="Foley K."/>
            <person name="Gage D."/>
            <person name="Galagan J."/>
            <person name="Gearin G."/>
            <person name="Gnerre S."/>
            <person name="Gnirke A."/>
            <person name="Goyette A."/>
            <person name="Graham J."/>
            <person name="Grandbois E."/>
            <person name="Gyaltsen K."/>
            <person name="Hafez N."/>
            <person name="Hagopian D."/>
            <person name="Hagos B."/>
            <person name="Hall J."/>
            <person name="Hatcher B."/>
            <person name="Heller A."/>
            <person name="Higgins H."/>
            <person name="Honan T."/>
            <person name="Horn A."/>
            <person name="Houde N."/>
            <person name="Hughes L."/>
            <person name="Hulme W."/>
            <person name="Husby E."/>
            <person name="Iliev I."/>
            <person name="Jaffe D."/>
            <person name="Jones C."/>
            <person name="Kamal M."/>
            <person name="Kamat A."/>
            <person name="Kamvysselis M."/>
            <person name="Karlsson E."/>
            <person name="Kells C."/>
            <person name="Kieu A."/>
            <person name="Kisner P."/>
            <person name="Kodira C."/>
            <person name="Kulbokas E."/>
            <person name="Labutti K."/>
            <person name="Lama D."/>
            <person name="Landers T."/>
            <person name="Leger J."/>
            <person name="Levine S."/>
            <person name="Lewis D."/>
            <person name="Lewis T."/>
            <person name="Lindblad-toh K."/>
            <person name="Liu X."/>
            <person name="Lokyitsang T."/>
            <person name="Lokyitsang Y."/>
            <person name="Lucien O."/>
            <person name="Lui A."/>
            <person name="Ma L.J."/>
            <person name="Mabbitt R."/>
            <person name="Macdonald J."/>
            <person name="Maclean C."/>
            <person name="Major J."/>
            <person name="Manning J."/>
            <person name="Marabella R."/>
            <person name="Maru K."/>
            <person name="Matthews C."/>
            <person name="Mauceli E."/>
            <person name="Mccarthy M."/>
            <person name="Mcdonough S."/>
            <person name="Mcghee T."/>
            <person name="Meldrim J."/>
            <person name="Meneus L."/>
            <person name="Mesirov J."/>
            <person name="Mihalev A."/>
            <person name="Mihova T."/>
            <person name="Mikkelsen T."/>
            <person name="Mlenga V."/>
            <person name="Moru K."/>
            <person name="Mozes J."/>
            <person name="Mulrain L."/>
            <person name="Munson G."/>
            <person name="Naylor J."/>
            <person name="Newes C."/>
            <person name="Nguyen C."/>
            <person name="Nguyen N."/>
            <person name="Nguyen T."/>
            <person name="Nicol R."/>
            <person name="Nielsen C."/>
            <person name="Nizzari M."/>
            <person name="Norbu C."/>
            <person name="Norbu N."/>
            <person name="O'donnell P."/>
            <person name="Okoawo O."/>
            <person name="O'leary S."/>
            <person name="Omotosho B."/>
            <person name="O'neill K."/>
            <person name="Osman S."/>
            <person name="Parker S."/>
            <person name="Perrin D."/>
            <person name="Phunkhang P."/>
            <person name="Piqani B."/>
            <person name="Purcell S."/>
            <person name="Rachupka T."/>
            <person name="Ramasamy U."/>
            <person name="Rameau R."/>
            <person name="Ray V."/>
            <person name="Raymond C."/>
            <person name="Retta R."/>
            <person name="Richardson S."/>
            <person name="Rise C."/>
            <person name="Rodriguez J."/>
            <person name="Rogers J."/>
            <person name="Rogov P."/>
            <person name="Rutman M."/>
            <person name="Schupbach R."/>
            <person name="Seaman C."/>
            <person name="Settipalli S."/>
            <person name="Sharpe T."/>
            <person name="Sheridan J."/>
            <person name="Sherpa N."/>
            <person name="Shi J."/>
            <person name="Smirnov S."/>
            <person name="Smith C."/>
            <person name="Sougnez C."/>
            <person name="Spencer B."/>
            <person name="Stalker J."/>
            <person name="Stange-thomann N."/>
            <person name="Stavropoulos S."/>
            <person name="Stetson K."/>
            <person name="Stone C."/>
            <person name="Stone S."/>
            <person name="Stubbs M."/>
            <person name="Talamas J."/>
            <person name="Tchuinga P."/>
            <person name="Tenzing P."/>
            <person name="Tesfaye S."/>
            <person name="Theodore J."/>
            <person name="Thoulutsang Y."/>
            <person name="Topham K."/>
            <person name="Towey S."/>
            <person name="Tsamla T."/>
            <person name="Tsomo N."/>
            <person name="Vallee D."/>
            <person name="Vassiliev H."/>
            <person name="Venkataraman V."/>
            <person name="Vinson J."/>
            <person name="Vo A."/>
            <person name="Wade C."/>
            <person name="Wang S."/>
            <person name="Wangchuk T."/>
            <person name="Wangdi T."/>
            <person name="Whittaker C."/>
            <person name="Wilkinson J."/>
            <person name="Wu Y."/>
            <person name="Wyman D."/>
            <person name="Yadav S."/>
            <person name="Yang S."/>
            <person name="Yang X."/>
            <person name="Yeager S."/>
            <person name="Yee E."/>
            <person name="Young G."/>
            <person name="Zainoun J."/>
            <person name="Zembeck L."/>
            <person name="Zimmer A."/>
            <person name="Zody M."/>
            <person name="Lander E."/>
        </authorList>
    </citation>
    <scope>NUCLEOTIDE SEQUENCE [LARGE SCALE GENOMIC DNA]</scope>
</reference>
<evidence type="ECO:0000256" key="2">
    <source>
        <dbReference type="ARBA" id="ARBA00023037"/>
    </source>
</evidence>
<evidence type="ECO:0000313" key="5">
    <source>
        <dbReference type="Ensembl" id="ENSCSAVP00000012170.1"/>
    </source>
</evidence>
<dbReference type="AlphaFoldDB" id="H2Z3K8"/>
<dbReference type="HOGENOM" id="CLU_1800784_0_0_1"/>
<dbReference type="InParanoid" id="H2Z3K8"/>
<proteinExistence type="predicted"/>
<reference evidence="5" key="3">
    <citation type="submission" date="2025-09" db="UniProtKB">
        <authorList>
            <consortium name="Ensembl"/>
        </authorList>
    </citation>
    <scope>IDENTIFICATION</scope>
</reference>
<evidence type="ECO:0000256" key="3">
    <source>
        <dbReference type="ARBA" id="ARBA00023136"/>
    </source>
</evidence>
<sequence length="144" mass="15981">MQAVNRYNLSTSTSLINTASKPKVTLIPNPGHLTQQTYNCSGKMEKQPAYCQEVRCSVQNLAAGERINFLANFRLWTHSFNLKNANVSFVTGFSFTSKQSTLIINKDGIPHQDIHNETIITAKLFEAEVITPQPDLSLIIGLSV</sequence>
<protein>
    <submittedName>
        <fullName evidence="5">Uncharacterized protein</fullName>
    </submittedName>
</protein>
<name>H2Z3K8_CIOSA</name>
<comment type="subcellular location">
    <subcellularLocation>
        <location evidence="1">Membrane</location>
        <topology evidence="1">Single-pass type I membrane protein</topology>
    </subcellularLocation>
</comment>
<keyword evidence="6" id="KW-1185">Reference proteome</keyword>
<dbReference type="Proteomes" id="UP000007875">
    <property type="component" value="Unassembled WGS sequence"/>
</dbReference>
<keyword evidence="4" id="KW-0325">Glycoprotein</keyword>
<dbReference type="GO" id="GO:0007229">
    <property type="term" value="P:integrin-mediated signaling pathway"/>
    <property type="evidence" value="ECO:0007669"/>
    <property type="project" value="UniProtKB-KW"/>
</dbReference>
<dbReference type="SUPFAM" id="SSF69179">
    <property type="entry name" value="Integrin domains"/>
    <property type="match status" value="1"/>
</dbReference>